<dbReference type="Gene3D" id="3.30.980.10">
    <property type="entry name" value="Threonyl-trna Synthetase, Chain A, domain 2"/>
    <property type="match status" value="1"/>
</dbReference>
<dbReference type="SUPFAM" id="SSF55186">
    <property type="entry name" value="ThrRS/AlaRS common domain"/>
    <property type="match status" value="1"/>
</dbReference>
<reference evidence="4" key="1">
    <citation type="submission" date="2015-06" db="EMBL/GenBank/DDBJ databases">
        <authorList>
            <person name="Joergensen T."/>
        </authorList>
    </citation>
    <scope>NUCLEOTIDE SEQUENCE</scope>
    <source>
        <strain evidence="4">RGFK1099</strain>
    </source>
</reference>
<feature type="domain" description="Alanyl-tRNA synthetase class IIc N-terminal" evidence="3">
    <location>
        <begin position="17"/>
        <end position="87"/>
    </location>
</feature>
<name>A0A0H5Q324_9ZZZZ</name>
<dbReference type="EMBL" id="LN853680">
    <property type="protein sequence ID" value="CRY96461.1"/>
    <property type="molecule type" value="Genomic_DNA"/>
</dbReference>
<proteinExistence type="predicted"/>
<dbReference type="InterPro" id="IPR009000">
    <property type="entry name" value="Transl_B-barrel_sf"/>
</dbReference>
<dbReference type="GO" id="GO:0002161">
    <property type="term" value="F:aminoacyl-tRNA deacylase activity"/>
    <property type="evidence" value="ECO:0007669"/>
    <property type="project" value="UniProtKB-ARBA"/>
</dbReference>
<dbReference type="PANTHER" id="PTHR43462:SF1">
    <property type="entry name" value="ALANYL-TRNA EDITING PROTEIN AARSD1"/>
    <property type="match status" value="1"/>
</dbReference>
<organism evidence="4">
    <name type="scientific">uncultured prokaryote</name>
    <dbReference type="NCBI Taxonomy" id="198431"/>
    <lineage>
        <taxon>unclassified sequences</taxon>
        <taxon>environmental samples</taxon>
    </lineage>
</organism>
<keyword evidence="1" id="KW-0479">Metal-binding</keyword>
<reference evidence="4" key="2">
    <citation type="submission" date="2015-07" db="EMBL/GenBank/DDBJ databases">
        <title>Plasmids, circular viruses and viroids from rat gut.</title>
        <authorList>
            <person name="Jorgensen T.J."/>
            <person name="Hansen M.A."/>
            <person name="Xu Z."/>
            <person name="Tabak M.A."/>
            <person name="Sorensen S.J."/>
            <person name="Hansen L.H."/>
        </authorList>
    </citation>
    <scope>NUCLEOTIDE SEQUENCE</scope>
    <source>
        <strain evidence="4">RGFK1099</strain>
    </source>
</reference>
<evidence type="ECO:0000313" key="4">
    <source>
        <dbReference type="EMBL" id="CRY96461.1"/>
    </source>
</evidence>
<keyword evidence="2" id="KW-0862">Zinc</keyword>
<protein>
    <recommendedName>
        <fullName evidence="3">Alanyl-tRNA synthetase class IIc N-terminal domain-containing protein</fullName>
    </recommendedName>
</protein>
<evidence type="ECO:0000256" key="2">
    <source>
        <dbReference type="ARBA" id="ARBA00022833"/>
    </source>
</evidence>
<dbReference type="GO" id="GO:0046872">
    <property type="term" value="F:metal ion binding"/>
    <property type="evidence" value="ECO:0007669"/>
    <property type="project" value="UniProtKB-KW"/>
</dbReference>
<dbReference type="InterPro" id="IPR018163">
    <property type="entry name" value="Thr/Ala-tRNA-synth_IIc_edit"/>
</dbReference>
<accession>A0A0H5Q324</accession>
<dbReference type="GO" id="GO:0004813">
    <property type="term" value="F:alanine-tRNA ligase activity"/>
    <property type="evidence" value="ECO:0007669"/>
    <property type="project" value="InterPro"/>
</dbReference>
<dbReference type="GO" id="GO:0005524">
    <property type="term" value="F:ATP binding"/>
    <property type="evidence" value="ECO:0007669"/>
    <property type="project" value="InterPro"/>
</dbReference>
<dbReference type="Pfam" id="PF01411">
    <property type="entry name" value="tRNA-synt_2c"/>
    <property type="match status" value="1"/>
</dbReference>
<evidence type="ECO:0000259" key="3">
    <source>
        <dbReference type="Pfam" id="PF01411"/>
    </source>
</evidence>
<dbReference type="InterPro" id="IPR051335">
    <property type="entry name" value="Alanyl-tRNA_Editing_Enzymes"/>
</dbReference>
<sequence>MEKLYEENPFLTHFTATVEACTQGKKGYDVLLDQTAFYPEGGGQPYDLGTLGGAQIIEVHEREGRVVHTCDRPLEVSSQVEGEIDWPRRFDLMQHHSGEHIVSGIAHQKWGAENVGFHMGSDVITIDLSVVIDEDQLRELEQEANAYIWADHPISITFPSPEELEKLEYRSKKALTGRALQLLRLELSEEGSL</sequence>
<dbReference type="AlphaFoldDB" id="A0A0H5Q324"/>
<evidence type="ECO:0000256" key="1">
    <source>
        <dbReference type="ARBA" id="ARBA00022723"/>
    </source>
</evidence>
<dbReference type="Gene3D" id="2.40.30.130">
    <property type="match status" value="1"/>
</dbReference>
<dbReference type="SUPFAM" id="SSF50447">
    <property type="entry name" value="Translation proteins"/>
    <property type="match status" value="1"/>
</dbReference>
<dbReference type="PANTHER" id="PTHR43462">
    <property type="entry name" value="ALANYL-TRNA EDITING PROTEIN"/>
    <property type="match status" value="1"/>
</dbReference>
<dbReference type="InterPro" id="IPR018164">
    <property type="entry name" value="Ala-tRNA-synth_IIc_N"/>
</dbReference>